<dbReference type="CDD" id="cd00893">
    <property type="entry name" value="PI4Kc_III"/>
    <property type="match status" value="1"/>
</dbReference>
<evidence type="ECO:0000313" key="6">
    <source>
        <dbReference type="Proteomes" id="UP000003163"/>
    </source>
</evidence>
<dbReference type="GO" id="GO:0046854">
    <property type="term" value="P:phosphatidylinositol phosphate biosynthetic process"/>
    <property type="evidence" value="ECO:0007669"/>
    <property type="project" value="InterPro"/>
</dbReference>
<dbReference type="OrthoDB" id="10264149at2759"/>
<proteinExistence type="predicted"/>
<dbReference type="GO" id="GO:0016020">
    <property type="term" value="C:membrane"/>
    <property type="evidence" value="ECO:0007669"/>
    <property type="project" value="TreeGrafter"/>
</dbReference>
<evidence type="ECO:0000256" key="1">
    <source>
        <dbReference type="ARBA" id="ARBA00022679"/>
    </source>
</evidence>
<dbReference type="InParanoid" id="J9DPX2"/>
<name>J9DPX2_EDHAE</name>
<keyword evidence="1" id="KW-0808">Transferase</keyword>
<dbReference type="Pfam" id="PF00454">
    <property type="entry name" value="PI3_PI4_kinase"/>
    <property type="match status" value="1"/>
</dbReference>
<feature type="compositionally biased region" description="Low complexity" evidence="3">
    <location>
        <begin position="758"/>
        <end position="768"/>
    </location>
</feature>
<dbReference type="InterPro" id="IPR036940">
    <property type="entry name" value="PI3/4_kinase_cat_sf"/>
</dbReference>
<feature type="domain" description="PI3K/PI4K catalytic" evidence="4">
    <location>
        <begin position="1842"/>
        <end position="2094"/>
    </location>
</feature>
<dbReference type="PROSITE" id="PS00916">
    <property type="entry name" value="PI3_4_KINASE_2"/>
    <property type="match status" value="1"/>
</dbReference>
<dbReference type="GO" id="GO:0005737">
    <property type="term" value="C:cytoplasm"/>
    <property type="evidence" value="ECO:0007669"/>
    <property type="project" value="TreeGrafter"/>
</dbReference>
<feature type="region of interest" description="Disordered" evidence="3">
    <location>
        <begin position="741"/>
        <end position="776"/>
    </location>
</feature>
<dbReference type="GO" id="GO:0004430">
    <property type="term" value="F:1-phosphatidylinositol 4-kinase activity"/>
    <property type="evidence" value="ECO:0007669"/>
    <property type="project" value="TreeGrafter"/>
</dbReference>
<feature type="compositionally biased region" description="Low complexity" evidence="3">
    <location>
        <begin position="1290"/>
        <end position="1299"/>
    </location>
</feature>
<evidence type="ECO:0000256" key="3">
    <source>
        <dbReference type="SAM" id="MobiDB-lite"/>
    </source>
</evidence>
<reference evidence="6" key="2">
    <citation type="submission" date="2015-07" db="EMBL/GenBank/DDBJ databases">
        <title>Contrasting host-pathogen interactions and genome evolution in two generalist and specialist microsporidian pathogens of mosquitoes.</title>
        <authorList>
            <consortium name="The Broad Institute Genomics Platform"/>
            <consortium name="The Broad Institute Genome Sequencing Center for Infectious Disease"/>
            <person name="Cuomo C.A."/>
            <person name="Sanscrainte N.D."/>
            <person name="Goldberg J.M."/>
            <person name="Heiman D."/>
            <person name="Young S."/>
            <person name="Zeng Q."/>
            <person name="Becnel J.J."/>
            <person name="Birren B.W."/>
        </authorList>
    </citation>
    <scope>NUCLEOTIDE SEQUENCE [LARGE SCALE GENOMIC DNA]</scope>
    <source>
        <strain evidence="6">USNM 41457</strain>
    </source>
</reference>
<evidence type="ECO:0000256" key="2">
    <source>
        <dbReference type="ARBA" id="ARBA00022777"/>
    </source>
</evidence>
<dbReference type="Proteomes" id="UP000003163">
    <property type="component" value="Unassembled WGS sequence"/>
</dbReference>
<dbReference type="STRING" id="1003232.J9DPX2"/>
<dbReference type="InterPro" id="IPR011009">
    <property type="entry name" value="Kinase-like_dom_sf"/>
</dbReference>
<organism evidence="5 6">
    <name type="scientific">Edhazardia aedis (strain USNM 41457)</name>
    <name type="common">Microsporidian parasite</name>
    <dbReference type="NCBI Taxonomy" id="1003232"/>
    <lineage>
        <taxon>Eukaryota</taxon>
        <taxon>Fungi</taxon>
        <taxon>Fungi incertae sedis</taxon>
        <taxon>Microsporidia</taxon>
        <taxon>Edhazardia</taxon>
    </lineage>
</organism>
<comment type="caution">
    <text evidence="5">The sequence shown here is derived from an EMBL/GenBank/DDBJ whole genome shotgun (WGS) entry which is preliminary data.</text>
</comment>
<gene>
    <name evidence="5" type="ORF">EDEG_01179</name>
</gene>
<evidence type="ECO:0000259" key="4">
    <source>
        <dbReference type="PROSITE" id="PS50290"/>
    </source>
</evidence>
<keyword evidence="6" id="KW-1185">Reference proteome</keyword>
<dbReference type="Gene3D" id="3.30.1010.10">
    <property type="entry name" value="Phosphatidylinositol 3-kinase Catalytic Subunit, Chain A, domain 4"/>
    <property type="match status" value="1"/>
</dbReference>
<protein>
    <recommendedName>
        <fullName evidence="4">PI3K/PI4K catalytic domain-containing protein</fullName>
    </recommendedName>
</protein>
<dbReference type="InterPro" id="IPR018936">
    <property type="entry name" value="PI3/4_kinase_CS"/>
</dbReference>
<dbReference type="FunCoup" id="J9DPX2">
    <property type="interactions" value="194"/>
</dbReference>
<dbReference type="PANTHER" id="PTHR10048:SF22">
    <property type="entry name" value="PHOSPHATIDYLINOSITOL 4-KINASE BETA"/>
    <property type="match status" value="1"/>
</dbReference>
<dbReference type="GO" id="GO:0048015">
    <property type="term" value="P:phosphatidylinositol-mediated signaling"/>
    <property type="evidence" value="ECO:0007669"/>
    <property type="project" value="TreeGrafter"/>
</dbReference>
<feature type="region of interest" description="Disordered" evidence="3">
    <location>
        <begin position="1246"/>
        <end position="1304"/>
    </location>
</feature>
<sequence length="2110" mass="242275">MKDDPKLWLFRLFNSPYFDTWLTISYLYRYPNNGIQYYLCRKLKQLPLEKRDYFEKCLPHLVHIMLSNSTKTKDLSTTSCNSCGSTDSYSLSCFETDDCFSKLVYKYDNPFNYTTETSRTNDNVCNVYYNEPNNRVSLNSASNSNECCSISDICNNNVLFDDNILANKPKYCINCDFIYDYKYSFSLYDLLKDGGIEVYFMVKGASDEYGFICEVLCSEILQRGFALKYYDTKMLNKNIDSNLSNSVVPESSTYENNNYDKYASSFKDKNDRYGSSRVMKRSYSTDNYLETAISQDTEINSIIYKNSLDYLGNQATNPCSETCSVKSDNTYLSSLFIDKRRSRPSSNNSLINAMVSDNAKSTEHIPDIDVSTNKCNLKKLTNERETLNNFGSYKFEDLRVNNNDIVCGIDKMNIKTNTTISTQINNMKNISNINNTNNINSINNINMSIKSVDYLRYYKNDLINILDKDDTKKTKLPIYCSYNLLTEPKIPSLPRKCLSIQGIFTFFTRVVSGFFFDTTELVNYENIFYVPLYRKTANTIFTSLPRDKNVESCKCDIVKDNNKGEFLSSTQSSVNADSFNDNYFILKDDDNDLENRESYYNNKSIFDSNTSKITLFNDISINNKSKKIQMCNKINVNDIYLKPSKVNICNDIDINNDKFSDINVCNDTENNDVLNINSVANKDNKLKDFDSNNFSTDIIPTNNILPINETILDSNIKSNMTTSTFKGNQINELEEFLTPNKKSTKQGIDQQSKKCNQNIKSKPNNNKSHSSKKKIVKSKLIVIKDEGSSCENNSSSTTNKNHENKKKSKYSMKYLFQGFIGSKNIKSSENASNFNINSINNTNENSDSTDNNAVLCSIDDNSNPCINNDDSIIDNNDNIDDNTVFNYIDNNMIDGNLDNKKLNSYKNYKKSESNIDKNKIDTNIIIDNINDNGIGKKIDLLEKSRTDEFGLKSNIKVPKLSISTIECNTDTPSINKISDISCNKDDKDMSNNNKPVLIIKSTSVIQKPTDVKNETFDGVNTEFGNTEKNDKNIKNTKLDNNININTSNINQNVTDDFNVQSVDGNYENSKKVVTFSSDIIRFYPNVIEIEDSYSILDENNKIIEPSDKMSLNSVDSKNNNITEVNTDSIESNKTNDNSLDIENKEEMHNFKNNIDNKIIHEHKQPMECIEAKVYVENINNNISDRKNNINKFCNKECAMNISHNKICSDNNRSINDNIKENCNESNIDNVNIDNSNDDHIKDNKNINTNNIKDDGNKNNTGNVKKSSNNIYIRNTKEIEPENTKNNCSHNSKNTDSNNRNNKEHVNTHTNLKKNKKNYIQNTDIIDKNNNADLTAGKIALNIHSKNLIITSEKNNRDINNNSTENLMESYIPISSVDEKNNINVLDNILLDSRSATDSIELSEENKVSISSINENKKIMLKNDDNKKLIIENDININTIPNIDDINNNKFLSIIEKDNMKPKIILSKLENNQQTEIQKINKIDSDSNIDSNLNLNNESQKLKEKTFVIENSDLSVNVDKKNQPNIIIEQFKNTQIPSFTKTHVDVDSKNHLKTRQKTHEKNIKMLYLNPFGDRKNYRSNKSSLLFRGLLFKSSFKSILPSVLFLEELVTICKRLKTLPRPLRQRGLEIEIDLLNYNIQNSINPIDIPLSQSTVVNIVKEYSAILDSAENSPFYVVFETYDKNQICNTCKSKYYSNDIRNVKYICNNIRDTGEYDNMTSQNCQNNNLNKSNNNAETNKINNNLFNDEDPNQYNNIYLDHTCFRKLKKQPSEIDNEFSLKNSPQNKEKDIINTNFKNAAFLLHKLYSLTKDSTLAQNEVNAIKERILNTLNQEKSQQNRPNLTWPQKKELIRYNSIYKNYKGYKIIPAIIKRGNDLRQEILALQILNEMKSIFAEEDLHIKLFTYKIILITNKSAFIECIENVESIHTIKKKHTLIEYFKKVIAKKVGYDNGIDNFLCSLVGYSLATYLLQIKDRHNGNILIKDDGQLIHVDFGFILGTHPGFYNVERAPFKMSTEYLEILGSKMDIFKSTFIEGFMALRRNSDRLCRIIEIVSVNGYVSKKNIQAFRERLKMDMGDGDVERYVEGLIGWSINSIGTGLYDSYQYFSHGYLK</sequence>
<dbReference type="Gene3D" id="1.10.1070.11">
    <property type="entry name" value="Phosphatidylinositol 3-/4-kinase, catalytic domain"/>
    <property type="match status" value="1"/>
</dbReference>
<dbReference type="HOGENOM" id="CLU_232252_0_0_1"/>
<dbReference type="PANTHER" id="PTHR10048">
    <property type="entry name" value="PHOSPHATIDYLINOSITOL KINASE"/>
    <property type="match status" value="1"/>
</dbReference>
<dbReference type="EMBL" id="AFBI03000016">
    <property type="protein sequence ID" value="EJW04595.1"/>
    <property type="molecule type" value="Genomic_DNA"/>
</dbReference>
<keyword evidence="2" id="KW-0418">Kinase</keyword>
<dbReference type="PROSITE" id="PS50290">
    <property type="entry name" value="PI3_4_KINASE_3"/>
    <property type="match status" value="1"/>
</dbReference>
<dbReference type="InterPro" id="IPR015433">
    <property type="entry name" value="PI3/4_kinase"/>
</dbReference>
<dbReference type="VEuPathDB" id="MicrosporidiaDB:EDEG_01179"/>
<reference evidence="5 6" key="1">
    <citation type="submission" date="2011-08" db="EMBL/GenBank/DDBJ databases">
        <authorList>
            <person name="Liu Z.J."/>
            <person name="Shi F.L."/>
            <person name="Lu J.Q."/>
            <person name="Li M."/>
            <person name="Wang Z.L."/>
        </authorList>
    </citation>
    <scope>NUCLEOTIDE SEQUENCE [LARGE SCALE GENOMIC DNA]</scope>
    <source>
        <strain evidence="5 6">USNM 41457</strain>
    </source>
</reference>
<accession>J9DPX2</accession>
<dbReference type="SMART" id="SM00146">
    <property type="entry name" value="PI3Kc"/>
    <property type="match status" value="1"/>
</dbReference>
<feature type="compositionally biased region" description="Polar residues" evidence="3">
    <location>
        <begin position="745"/>
        <end position="757"/>
    </location>
</feature>
<dbReference type="SUPFAM" id="SSF56112">
    <property type="entry name" value="Protein kinase-like (PK-like)"/>
    <property type="match status" value="1"/>
</dbReference>
<feature type="region of interest" description="Disordered" evidence="3">
    <location>
        <begin position="787"/>
        <end position="806"/>
    </location>
</feature>
<feature type="compositionally biased region" description="Low complexity" evidence="3">
    <location>
        <begin position="789"/>
        <end position="799"/>
    </location>
</feature>
<dbReference type="InterPro" id="IPR000403">
    <property type="entry name" value="PI3/4_kinase_cat_dom"/>
</dbReference>
<feature type="compositionally biased region" description="Low complexity" evidence="3">
    <location>
        <begin position="1257"/>
        <end position="1269"/>
    </location>
</feature>
<evidence type="ECO:0000313" key="5">
    <source>
        <dbReference type="EMBL" id="EJW04595.1"/>
    </source>
</evidence>